<organism evidence="2 3">
    <name type="scientific">Citrobacter youngae ATCC 29220</name>
    <dbReference type="NCBI Taxonomy" id="500640"/>
    <lineage>
        <taxon>Bacteria</taxon>
        <taxon>Pseudomonadati</taxon>
        <taxon>Pseudomonadota</taxon>
        <taxon>Gammaproteobacteria</taxon>
        <taxon>Enterobacterales</taxon>
        <taxon>Enterobacteriaceae</taxon>
        <taxon>Citrobacter</taxon>
        <taxon>Citrobacter freundii complex</taxon>
    </lineage>
</organism>
<protein>
    <submittedName>
        <fullName evidence="2">Uncharacterized protein</fullName>
    </submittedName>
</protein>
<gene>
    <name evidence="2" type="ORF">CIT292_10944</name>
</gene>
<evidence type="ECO:0000256" key="1">
    <source>
        <dbReference type="SAM" id="MobiDB-lite"/>
    </source>
</evidence>
<dbReference type="Proteomes" id="UP000003880">
    <property type="component" value="Unassembled WGS sequence"/>
</dbReference>
<name>D4BJV0_9ENTR</name>
<comment type="caution">
    <text evidence="2">The sequence shown here is derived from an EMBL/GenBank/DDBJ whole genome shotgun (WGS) entry which is preliminary data.</text>
</comment>
<feature type="region of interest" description="Disordered" evidence="1">
    <location>
        <begin position="1"/>
        <end position="25"/>
    </location>
</feature>
<dbReference type="RefSeq" id="WP_006688085.1">
    <property type="nucleotide sequence ID" value="NZ_GG730303.1"/>
</dbReference>
<evidence type="ECO:0000313" key="3">
    <source>
        <dbReference type="Proteomes" id="UP000003880"/>
    </source>
</evidence>
<sequence length="115" mass="13481">MIDTKEKKKRRKKVNELVKASGSQNEPTSSVLALCEQYCNGDIDNELFKREYFIQLPDWSEHHWHFRYGKWWQSLSDKEQFYLTNKYGSLGGIALALIKEGILPDLRSESAKRVD</sequence>
<reference evidence="2 3" key="1">
    <citation type="submission" date="2010-02" db="EMBL/GenBank/DDBJ databases">
        <authorList>
            <person name="Weinstock G."/>
            <person name="Sodergren E."/>
            <person name="Clifton S."/>
            <person name="Fulton L."/>
            <person name="Fulton B."/>
            <person name="Courtney L."/>
            <person name="Fronick C."/>
            <person name="Harrison M."/>
            <person name="Strong C."/>
            <person name="Farmer C."/>
            <person name="Delahaunty K."/>
            <person name="Markovic C."/>
            <person name="Hall O."/>
            <person name="Minx P."/>
            <person name="Tomlinson C."/>
            <person name="Mitreva M."/>
            <person name="Nelson J."/>
            <person name="Hou S."/>
            <person name="Wollam A."/>
            <person name="Pepin K.H."/>
            <person name="Johnson M."/>
            <person name="Bhonagiri V."/>
            <person name="Zhang X."/>
            <person name="Suruliraj S."/>
            <person name="Warren W."/>
            <person name="Chinwalla A."/>
            <person name="Mardis E.R."/>
            <person name="Wilson R.K."/>
        </authorList>
    </citation>
    <scope>NUCLEOTIDE SEQUENCE [LARGE SCALE GENOMIC DNA]</scope>
    <source>
        <strain evidence="2 3">ATCC 29220</strain>
    </source>
</reference>
<accession>D4BJV0</accession>
<proteinExistence type="predicted"/>
<evidence type="ECO:0000313" key="2">
    <source>
        <dbReference type="EMBL" id="EFE05965.1"/>
    </source>
</evidence>
<dbReference type="EMBL" id="ABWL02000026">
    <property type="protein sequence ID" value="EFE05965.1"/>
    <property type="molecule type" value="Genomic_DNA"/>
</dbReference>
<dbReference type="HOGENOM" id="CLU_2104662_0_0_6"/>
<dbReference type="AlphaFoldDB" id="D4BJV0"/>